<accession>A0AC61RI96</accession>
<name>A0AC61RI96_9BACT</name>
<keyword evidence="2" id="KW-1185">Reference proteome</keyword>
<protein>
    <submittedName>
        <fullName evidence="1">Uncharacterized protein</fullName>
    </submittedName>
</protein>
<organism evidence="1 2">
    <name type="scientific">Lepagella muris</name>
    <dbReference type="NCBI Taxonomy" id="3032870"/>
    <lineage>
        <taxon>Bacteria</taxon>
        <taxon>Pseudomonadati</taxon>
        <taxon>Bacteroidota</taxon>
        <taxon>Bacteroidia</taxon>
        <taxon>Bacteroidales</taxon>
        <taxon>Muribaculaceae</taxon>
        <taxon>Lepagella</taxon>
    </lineage>
</organism>
<gene>
    <name evidence="1" type="ORF">E5331_06115</name>
</gene>
<comment type="caution">
    <text evidence="1">The sequence shown here is derived from an EMBL/GenBank/DDBJ whole genome shotgun (WGS) entry which is preliminary data.</text>
</comment>
<sequence length="169" mass="18221">MTAKEILSPGKTVADRMPGRIVEADMPLLELLPRLLDAPGREVGVSDGETTLGVVDQTSMLEGLARMIAARDDCSEVTVECRPEDYSASQLAHAVEDSDAHLVDLFSSPSADGHIRVTLRLRHSDPSAAVRSLERYDFKVLEAHGSSDGVRDAAIATERLMALQALLNV</sequence>
<proteinExistence type="predicted"/>
<dbReference type="EMBL" id="SRYB01000006">
    <property type="protein sequence ID" value="TGY79581.1"/>
    <property type="molecule type" value="Genomic_DNA"/>
</dbReference>
<evidence type="ECO:0000313" key="1">
    <source>
        <dbReference type="EMBL" id="TGY79581.1"/>
    </source>
</evidence>
<evidence type="ECO:0000313" key="2">
    <source>
        <dbReference type="Proteomes" id="UP000306319"/>
    </source>
</evidence>
<dbReference type="Proteomes" id="UP000306319">
    <property type="component" value="Unassembled WGS sequence"/>
</dbReference>
<reference evidence="1" key="1">
    <citation type="submission" date="2019-04" db="EMBL/GenBank/DDBJ databases">
        <title>Microbes associate with the intestines of laboratory mice.</title>
        <authorList>
            <person name="Navarre W."/>
            <person name="Wong E."/>
            <person name="Huang K."/>
            <person name="Tropini C."/>
            <person name="Ng K."/>
            <person name="Yu B."/>
        </authorList>
    </citation>
    <scope>NUCLEOTIDE SEQUENCE</scope>
    <source>
        <strain evidence="1">NM04_E33</strain>
    </source>
</reference>